<dbReference type="InterPro" id="IPR036388">
    <property type="entry name" value="WH-like_DNA-bd_sf"/>
</dbReference>
<evidence type="ECO:0000256" key="4">
    <source>
        <dbReference type="ARBA" id="ARBA00023125"/>
    </source>
</evidence>
<accession>A0ABU2AG81</accession>
<keyword evidence="4 7" id="KW-0238">DNA-binding</keyword>
<dbReference type="PROSITE" id="PS51755">
    <property type="entry name" value="OMPR_PHOB"/>
    <property type="match status" value="1"/>
</dbReference>
<feature type="domain" description="OmpR/PhoB-type" evidence="9">
    <location>
        <begin position="130"/>
        <end position="229"/>
    </location>
</feature>
<dbReference type="SUPFAM" id="SSF46894">
    <property type="entry name" value="C-terminal effector domain of the bipartite response regulators"/>
    <property type="match status" value="1"/>
</dbReference>
<dbReference type="RefSeq" id="WP_310333205.1">
    <property type="nucleotide sequence ID" value="NZ_JAVDXV010000014.1"/>
</dbReference>
<keyword evidence="1 6" id="KW-0597">Phosphoprotein</keyword>
<dbReference type="InterPro" id="IPR001789">
    <property type="entry name" value="Sig_transdc_resp-reg_receiver"/>
</dbReference>
<dbReference type="Gene3D" id="3.40.50.2300">
    <property type="match status" value="1"/>
</dbReference>
<dbReference type="InterPro" id="IPR011006">
    <property type="entry name" value="CheY-like_superfamily"/>
</dbReference>
<proteinExistence type="predicted"/>
<dbReference type="SMART" id="SM00862">
    <property type="entry name" value="Trans_reg_C"/>
    <property type="match status" value="1"/>
</dbReference>
<dbReference type="SMART" id="SM00448">
    <property type="entry name" value="REC"/>
    <property type="match status" value="1"/>
</dbReference>
<dbReference type="EMBL" id="JAVDXV010000014">
    <property type="protein sequence ID" value="MDR7336212.1"/>
    <property type="molecule type" value="Genomic_DNA"/>
</dbReference>
<dbReference type="InterPro" id="IPR039420">
    <property type="entry name" value="WalR-like"/>
</dbReference>
<evidence type="ECO:0000259" key="9">
    <source>
        <dbReference type="PROSITE" id="PS51755"/>
    </source>
</evidence>
<dbReference type="InterPro" id="IPR016032">
    <property type="entry name" value="Sig_transdc_resp-reg_C-effctor"/>
</dbReference>
<organism evidence="10 11">
    <name type="scientific">Roseateles asaccharophilus</name>
    <dbReference type="NCBI Taxonomy" id="582607"/>
    <lineage>
        <taxon>Bacteria</taxon>
        <taxon>Pseudomonadati</taxon>
        <taxon>Pseudomonadota</taxon>
        <taxon>Betaproteobacteria</taxon>
        <taxon>Burkholderiales</taxon>
        <taxon>Sphaerotilaceae</taxon>
        <taxon>Roseateles</taxon>
    </lineage>
</organism>
<feature type="domain" description="Response regulatory" evidence="8">
    <location>
        <begin position="6"/>
        <end position="118"/>
    </location>
</feature>
<reference evidence="10 11" key="1">
    <citation type="submission" date="2023-07" db="EMBL/GenBank/DDBJ databases">
        <title>Sorghum-associated microbial communities from plants grown in Nebraska, USA.</title>
        <authorList>
            <person name="Schachtman D."/>
        </authorList>
    </citation>
    <scope>NUCLEOTIDE SEQUENCE [LARGE SCALE GENOMIC DNA]</scope>
    <source>
        <strain evidence="10 11">BE316</strain>
    </source>
</reference>
<keyword evidence="2" id="KW-0902">Two-component regulatory system</keyword>
<name>A0ABU2AG81_9BURK</name>
<sequence>MASAGRLLVIDDHPEIRDALEAFLTRRGFAVRAASDLATARNALQDDDFDLIVLDVMLPDGSGLALCRELQAGGRPVILLSALAAPAHRVAGLETGADDYLIKPFEPDELNARIRNVLRRCGRATQATAAWVYRFAEWCFDPSDRSLSHDDGRRLALSAAESRLLAVLLQRPGEVLARQRLLDLCSEGAEVFDRSIDSQVSRLRRKIEADPRRPALLRTAWGDGYQLTATVSKQALAEVPLAV</sequence>
<dbReference type="PANTHER" id="PTHR48111">
    <property type="entry name" value="REGULATOR OF RPOS"/>
    <property type="match status" value="1"/>
</dbReference>
<keyword evidence="3" id="KW-0805">Transcription regulation</keyword>
<dbReference type="Pfam" id="PF00486">
    <property type="entry name" value="Trans_reg_C"/>
    <property type="match status" value="1"/>
</dbReference>
<comment type="caution">
    <text evidence="10">The sequence shown here is derived from an EMBL/GenBank/DDBJ whole genome shotgun (WGS) entry which is preliminary data.</text>
</comment>
<feature type="DNA-binding region" description="OmpR/PhoB-type" evidence="7">
    <location>
        <begin position="130"/>
        <end position="229"/>
    </location>
</feature>
<dbReference type="Proteomes" id="UP001180825">
    <property type="component" value="Unassembled WGS sequence"/>
</dbReference>
<dbReference type="CDD" id="cd00383">
    <property type="entry name" value="trans_reg_C"/>
    <property type="match status" value="1"/>
</dbReference>
<evidence type="ECO:0000313" key="10">
    <source>
        <dbReference type="EMBL" id="MDR7336212.1"/>
    </source>
</evidence>
<keyword evidence="11" id="KW-1185">Reference proteome</keyword>
<evidence type="ECO:0000256" key="5">
    <source>
        <dbReference type="ARBA" id="ARBA00023163"/>
    </source>
</evidence>
<evidence type="ECO:0000256" key="1">
    <source>
        <dbReference type="ARBA" id="ARBA00022553"/>
    </source>
</evidence>
<dbReference type="Pfam" id="PF00072">
    <property type="entry name" value="Response_reg"/>
    <property type="match status" value="1"/>
</dbReference>
<feature type="modified residue" description="4-aspartylphosphate" evidence="6">
    <location>
        <position position="55"/>
    </location>
</feature>
<evidence type="ECO:0000313" key="11">
    <source>
        <dbReference type="Proteomes" id="UP001180825"/>
    </source>
</evidence>
<evidence type="ECO:0000259" key="8">
    <source>
        <dbReference type="PROSITE" id="PS50110"/>
    </source>
</evidence>
<dbReference type="Gene3D" id="6.10.250.690">
    <property type="match status" value="1"/>
</dbReference>
<dbReference type="Gene3D" id="1.10.10.10">
    <property type="entry name" value="Winged helix-like DNA-binding domain superfamily/Winged helix DNA-binding domain"/>
    <property type="match status" value="1"/>
</dbReference>
<evidence type="ECO:0000256" key="7">
    <source>
        <dbReference type="PROSITE-ProRule" id="PRU01091"/>
    </source>
</evidence>
<gene>
    <name evidence="10" type="ORF">J2X21_005385</name>
</gene>
<evidence type="ECO:0000256" key="2">
    <source>
        <dbReference type="ARBA" id="ARBA00023012"/>
    </source>
</evidence>
<dbReference type="InterPro" id="IPR001867">
    <property type="entry name" value="OmpR/PhoB-type_DNA-bd"/>
</dbReference>
<dbReference type="PROSITE" id="PS50110">
    <property type="entry name" value="RESPONSE_REGULATORY"/>
    <property type="match status" value="1"/>
</dbReference>
<dbReference type="PANTHER" id="PTHR48111:SF4">
    <property type="entry name" value="DNA-BINDING DUAL TRANSCRIPTIONAL REGULATOR OMPR"/>
    <property type="match status" value="1"/>
</dbReference>
<protein>
    <submittedName>
        <fullName evidence="10">Two-component system OmpR family response regulator</fullName>
    </submittedName>
</protein>
<evidence type="ECO:0000256" key="6">
    <source>
        <dbReference type="PROSITE-ProRule" id="PRU00169"/>
    </source>
</evidence>
<evidence type="ECO:0000256" key="3">
    <source>
        <dbReference type="ARBA" id="ARBA00023015"/>
    </source>
</evidence>
<keyword evidence="5" id="KW-0804">Transcription</keyword>
<dbReference type="SUPFAM" id="SSF52172">
    <property type="entry name" value="CheY-like"/>
    <property type="match status" value="1"/>
</dbReference>